<dbReference type="Gene3D" id="1.10.287.130">
    <property type="match status" value="1"/>
</dbReference>
<evidence type="ECO:0000256" key="10">
    <source>
        <dbReference type="ARBA" id="ARBA00023012"/>
    </source>
</evidence>
<evidence type="ECO:0000256" key="3">
    <source>
        <dbReference type="ARBA" id="ARBA00006434"/>
    </source>
</evidence>
<dbReference type="CDD" id="cd10322">
    <property type="entry name" value="SLC5sbd"/>
    <property type="match status" value="1"/>
</dbReference>
<sequence length="913" mass="100705">MLSPPLVITVSFSYLFILFAVAYFGDKRAETGQSIIASPWVYALSMAVYCTAWTYFGSVGLAASAGVWFLPIYLGPMLSMILAWLVVRKMIRIAKTYRITSIADFIASRYGKSPLLAGLVTIITVVGIVPYIALQLKAISSGYDVMTTPLGGIAIPPSDWWFDGTLYMALILAGFTIIFGTRHLDSSERHEGLVAAIALESVVKLVAFLAVGLFVTYGIFDGMSDIFAQASAIAEIKELLTFDQGRSFAYTQWFALTLLAMLSVIFLPRQFQIMVVENVDEQHLKRAVWVFPLYLLLINIFVLPIALGGLLYFGAAPVNAETFVLSLPLAHGQNMLALFAFVGGLSAVTGMVIVEVIAISTMVCNDLVMPVLLRTTRFGERSGGDLTKLLLFIRRIAIIGILLLGYLYFHLAGEAYALVSIGLISFAAVAQFAPAMLGGMYWKNGTRNGALAGLLLGFLMWSYTLMLPSLAKSGWISVDFLNQGLFGIEWLKPEQFLGLAGLDNLTHSLFWSLFINVVAYVAVSLWKRPTAHETSQALLFVDVFQRTRLSHPVFWQGQAKVTDLLHLTGRFMGETKAQQLFTDYAQEVGADEIGKIPEDATLVHFVETHLTGAIGSASARIMVASVVEEEALELDDVMRILEEASQLRAYSEALEEKSCSLEQATKELQTANEQLKSLDRLKDNFMSSVTHELRTPLTSIRAMTELMLDDPSMEEEQRLEFLSIVVSEAERLSRLVNQVLDMAKIEAGHAEWHSSDVDILELVTQSVNSISGIYKERGAVLEVHAQKHVSLIRADADRLIQVLINLLSNAVKFVPEDKGKVEVHIRDAMEGITVEVIDNGPGIAPEKQKLVFEKFRQVEGETDRQLGTGLGLPISRQIVEHFGGRMWLQSNIGEGACFGFFLPRQKDSLADTS</sequence>
<comment type="catalytic activity">
    <reaction evidence="1">
        <text>ATP + protein L-histidine = ADP + protein N-phospho-L-histidine.</text>
        <dbReference type="EC" id="2.7.13.3"/>
    </reaction>
</comment>
<feature type="transmembrane region" description="Helical" evidence="13">
    <location>
        <begin position="248"/>
        <end position="267"/>
    </location>
</feature>
<dbReference type="Proteomes" id="UP000321822">
    <property type="component" value="Unassembled WGS sequence"/>
</dbReference>
<reference evidence="15 16" key="1">
    <citation type="submission" date="2019-07" db="EMBL/GenBank/DDBJ databases">
        <title>Genomes of sea-ice associated Colwellia species.</title>
        <authorList>
            <person name="Bowman J.P."/>
        </authorList>
    </citation>
    <scope>NUCLEOTIDE SEQUENCE [LARGE SCALE GENOMIC DNA]</scope>
    <source>
        <strain evidence="15 16">ACAM 459</strain>
    </source>
</reference>
<comment type="similarity">
    <text evidence="3">Belongs to the sodium:solute symporter (SSF) (TC 2.A.21) family.</text>
</comment>
<dbReference type="InterPro" id="IPR003594">
    <property type="entry name" value="HATPase_dom"/>
</dbReference>
<keyword evidence="5" id="KW-0597">Phosphoprotein</keyword>
<dbReference type="InterPro" id="IPR003661">
    <property type="entry name" value="HisK_dim/P_dom"/>
</dbReference>
<dbReference type="InterPro" id="IPR036890">
    <property type="entry name" value="HATPase_C_sf"/>
</dbReference>
<dbReference type="PROSITE" id="PS50283">
    <property type="entry name" value="NA_SOLUT_SYMP_3"/>
    <property type="match status" value="1"/>
</dbReference>
<feature type="domain" description="Histidine kinase" evidence="14">
    <location>
        <begin position="688"/>
        <end position="906"/>
    </location>
</feature>
<comment type="caution">
    <text evidence="15">The sequence shown here is derived from an EMBL/GenBank/DDBJ whole genome shotgun (WGS) entry which is preliminary data.</text>
</comment>
<evidence type="ECO:0000256" key="13">
    <source>
        <dbReference type="SAM" id="Phobius"/>
    </source>
</evidence>
<evidence type="ECO:0000256" key="9">
    <source>
        <dbReference type="ARBA" id="ARBA00022989"/>
    </source>
</evidence>
<evidence type="ECO:0000256" key="7">
    <source>
        <dbReference type="ARBA" id="ARBA00022692"/>
    </source>
</evidence>
<evidence type="ECO:0000259" key="14">
    <source>
        <dbReference type="PROSITE" id="PS50109"/>
    </source>
</evidence>
<feature type="transmembrane region" description="Helical" evidence="13">
    <location>
        <begin position="115"/>
        <end position="134"/>
    </location>
</feature>
<keyword evidence="10" id="KW-0902">Two-component regulatory system</keyword>
<evidence type="ECO:0000256" key="8">
    <source>
        <dbReference type="ARBA" id="ARBA00022777"/>
    </source>
</evidence>
<dbReference type="GO" id="GO:0022857">
    <property type="term" value="F:transmembrane transporter activity"/>
    <property type="evidence" value="ECO:0007669"/>
    <property type="project" value="InterPro"/>
</dbReference>
<dbReference type="SUPFAM" id="SSF47384">
    <property type="entry name" value="Homodimeric domain of signal transducing histidine kinase"/>
    <property type="match status" value="1"/>
</dbReference>
<feature type="transmembrane region" description="Helical" evidence="13">
    <location>
        <begin position="288"/>
        <end position="315"/>
    </location>
</feature>
<feature type="transmembrane region" description="Helical" evidence="13">
    <location>
        <begin position="37"/>
        <end position="56"/>
    </location>
</feature>
<dbReference type="PROSITE" id="PS50109">
    <property type="entry name" value="HIS_KIN"/>
    <property type="match status" value="1"/>
</dbReference>
<evidence type="ECO:0000256" key="5">
    <source>
        <dbReference type="ARBA" id="ARBA00022553"/>
    </source>
</evidence>
<organism evidence="15 16">
    <name type="scientific">Colwellia demingiae</name>
    <dbReference type="NCBI Taxonomy" id="89401"/>
    <lineage>
        <taxon>Bacteria</taxon>
        <taxon>Pseudomonadati</taxon>
        <taxon>Pseudomonadota</taxon>
        <taxon>Gammaproteobacteria</taxon>
        <taxon>Alteromonadales</taxon>
        <taxon>Colwelliaceae</taxon>
        <taxon>Colwellia</taxon>
    </lineage>
</organism>
<keyword evidence="7 13" id="KW-0812">Transmembrane</keyword>
<dbReference type="InterPro" id="IPR036097">
    <property type="entry name" value="HisK_dim/P_sf"/>
</dbReference>
<feature type="transmembrane region" description="Helical" evidence="13">
    <location>
        <begin position="415"/>
        <end position="437"/>
    </location>
</feature>
<dbReference type="InterPro" id="IPR005467">
    <property type="entry name" value="His_kinase_dom"/>
</dbReference>
<accession>A0A5C6QKD6</accession>
<dbReference type="Pfam" id="PF00512">
    <property type="entry name" value="HisKA"/>
    <property type="match status" value="1"/>
</dbReference>
<feature type="transmembrane region" description="Helical" evidence="13">
    <location>
        <begin position="160"/>
        <end position="181"/>
    </location>
</feature>
<gene>
    <name evidence="15" type="ORF">ESZ36_06905</name>
</gene>
<protein>
    <recommendedName>
        <fullName evidence="4">histidine kinase</fullName>
        <ecNumber evidence="4">2.7.13.3</ecNumber>
    </recommendedName>
</protein>
<evidence type="ECO:0000256" key="6">
    <source>
        <dbReference type="ARBA" id="ARBA00022679"/>
    </source>
</evidence>
<feature type="transmembrane region" description="Helical" evidence="13">
    <location>
        <begin position="389"/>
        <end position="409"/>
    </location>
</feature>
<evidence type="ECO:0000256" key="2">
    <source>
        <dbReference type="ARBA" id="ARBA00004141"/>
    </source>
</evidence>
<keyword evidence="6" id="KW-0808">Transferase</keyword>
<feature type="transmembrane region" description="Helical" evidence="13">
    <location>
        <begin position="68"/>
        <end position="87"/>
    </location>
</feature>
<evidence type="ECO:0000313" key="16">
    <source>
        <dbReference type="Proteomes" id="UP000321822"/>
    </source>
</evidence>
<dbReference type="InterPro" id="IPR038377">
    <property type="entry name" value="Na/Glc_symporter_sf"/>
</dbReference>
<dbReference type="CDD" id="cd00082">
    <property type="entry name" value="HisKA"/>
    <property type="match status" value="1"/>
</dbReference>
<dbReference type="InterPro" id="IPR001734">
    <property type="entry name" value="Na/solute_symporter"/>
</dbReference>
<dbReference type="EMBL" id="VOLT01000003">
    <property type="protein sequence ID" value="TWX69676.1"/>
    <property type="molecule type" value="Genomic_DNA"/>
</dbReference>
<dbReference type="OrthoDB" id="9764438at2"/>
<keyword evidence="8 15" id="KW-0418">Kinase</keyword>
<dbReference type="EC" id="2.7.13.3" evidence="4"/>
<feature type="transmembrane region" description="Helical" evidence="13">
    <location>
        <begin position="6"/>
        <end position="25"/>
    </location>
</feature>
<proteinExistence type="inferred from homology"/>
<dbReference type="PANTHER" id="PTHR43711:SF30">
    <property type="entry name" value="HISTIDINE KINASE"/>
    <property type="match status" value="1"/>
</dbReference>
<evidence type="ECO:0000256" key="4">
    <source>
        <dbReference type="ARBA" id="ARBA00012438"/>
    </source>
</evidence>
<evidence type="ECO:0000256" key="1">
    <source>
        <dbReference type="ARBA" id="ARBA00000085"/>
    </source>
</evidence>
<dbReference type="PANTHER" id="PTHR43711">
    <property type="entry name" value="TWO-COMPONENT HISTIDINE KINASE"/>
    <property type="match status" value="1"/>
</dbReference>
<name>A0A5C6QKD6_9GAMM</name>
<dbReference type="GO" id="GO:0000155">
    <property type="term" value="F:phosphorelay sensor kinase activity"/>
    <property type="evidence" value="ECO:0007669"/>
    <property type="project" value="InterPro"/>
</dbReference>
<dbReference type="FunFam" id="3.30.565.10:FF:000006">
    <property type="entry name" value="Sensor histidine kinase WalK"/>
    <property type="match status" value="1"/>
</dbReference>
<dbReference type="SMART" id="SM00388">
    <property type="entry name" value="HisKA"/>
    <property type="match status" value="1"/>
</dbReference>
<dbReference type="FunFam" id="1.10.287.130:FF:000001">
    <property type="entry name" value="Two-component sensor histidine kinase"/>
    <property type="match status" value="1"/>
</dbReference>
<dbReference type="InterPro" id="IPR004358">
    <property type="entry name" value="Sig_transdc_His_kin-like_C"/>
</dbReference>
<evidence type="ECO:0000256" key="12">
    <source>
        <dbReference type="SAM" id="Coils"/>
    </source>
</evidence>
<dbReference type="GO" id="GO:0005886">
    <property type="term" value="C:plasma membrane"/>
    <property type="evidence" value="ECO:0007669"/>
    <property type="project" value="UniProtKB-ARBA"/>
</dbReference>
<keyword evidence="12" id="KW-0175">Coiled coil</keyword>
<feature type="transmembrane region" description="Helical" evidence="13">
    <location>
        <begin position="335"/>
        <end position="368"/>
    </location>
</feature>
<dbReference type="AlphaFoldDB" id="A0A5C6QKD6"/>
<dbReference type="Gene3D" id="3.30.565.10">
    <property type="entry name" value="Histidine kinase-like ATPase, C-terminal domain"/>
    <property type="match status" value="1"/>
</dbReference>
<dbReference type="PRINTS" id="PR00344">
    <property type="entry name" value="BCTRLSENSOR"/>
</dbReference>
<dbReference type="InterPro" id="IPR050736">
    <property type="entry name" value="Sensor_HK_Regulatory"/>
</dbReference>
<dbReference type="Pfam" id="PF02518">
    <property type="entry name" value="HATPase_c"/>
    <property type="match status" value="1"/>
</dbReference>
<keyword evidence="11 13" id="KW-0472">Membrane</keyword>
<evidence type="ECO:0000256" key="11">
    <source>
        <dbReference type="ARBA" id="ARBA00023136"/>
    </source>
</evidence>
<feature type="coiled-coil region" evidence="12">
    <location>
        <begin position="647"/>
        <end position="681"/>
    </location>
</feature>
<feature type="transmembrane region" description="Helical" evidence="13">
    <location>
        <begin position="193"/>
        <end position="220"/>
    </location>
</feature>
<keyword evidence="9 13" id="KW-1133">Transmembrane helix</keyword>
<dbReference type="SUPFAM" id="SSF55874">
    <property type="entry name" value="ATPase domain of HSP90 chaperone/DNA topoisomerase II/histidine kinase"/>
    <property type="match status" value="1"/>
</dbReference>
<feature type="transmembrane region" description="Helical" evidence="13">
    <location>
        <begin position="449"/>
        <end position="471"/>
    </location>
</feature>
<dbReference type="Gene3D" id="1.20.1730.10">
    <property type="entry name" value="Sodium/glucose cotransporter"/>
    <property type="match status" value="1"/>
</dbReference>
<evidence type="ECO:0000313" key="15">
    <source>
        <dbReference type="EMBL" id="TWX69676.1"/>
    </source>
</evidence>
<dbReference type="SMART" id="SM00387">
    <property type="entry name" value="HATPase_c"/>
    <property type="match status" value="1"/>
</dbReference>
<comment type="subcellular location">
    <subcellularLocation>
        <location evidence="2">Membrane</location>
        <topology evidence="2">Multi-pass membrane protein</topology>
    </subcellularLocation>
</comment>
<keyword evidence="16" id="KW-1185">Reference proteome</keyword>